<feature type="transmembrane region" description="Helical" evidence="1">
    <location>
        <begin position="124"/>
        <end position="148"/>
    </location>
</feature>
<keyword evidence="1" id="KW-0472">Membrane</keyword>
<sequence>MMFKNSNNYSFSAGLLPGYLLGIAGLFVFVWREIDPWGWPDLDMATYYASVEKPGMIINDFFTSCFGDSNGRAIFGLLTAWPIHLGLDWYKTLYLWMLINSAALPVALYLGLQSSTPGRNNVSAFVYFIFIAIAIVNPGRVSQLTVAWWSGWGTYFHPSVFSISLISLGVCALGAGRIGWKVLGSILAFLSALVHPAYSLGGVIFFTIMLGLSREKPRAIILICSVFLGLVFVKIFSDSGALSVDEYFQYFSWLHPEHYIPSRFVAMGSFPWHVPFFLLNLIFFGSGVALYLMKKKSASLIAFCFFAVYFSAVVSQYLFVEKYPVSTTLLLISPVRFTAFGYWMSAVCIALVLIEFRNRINNLPSHYLSAAGQFKLNFMSGKIFKPYGYIYSAIFIFLSAALGVTGFLHLKAPQDLIDSNKQELLDWIVVNTDPASEIASGGFLPVEIPLITGRGTYHGNGFPFEDRCLRENYVRYVNIRGVPTGKAGRMNSSKFYAGLNVSDFMKMSPRPDWVVMDRESPGAVRSMSIQQPAFENEKFLVFEVDR</sequence>
<organism evidence="2 3">
    <name type="scientific">Methylobacillus methanolivorans</name>
    <dbReference type="NCBI Taxonomy" id="1848927"/>
    <lineage>
        <taxon>Bacteria</taxon>
        <taxon>Pseudomonadati</taxon>
        <taxon>Pseudomonadota</taxon>
        <taxon>Betaproteobacteria</taxon>
        <taxon>Nitrosomonadales</taxon>
        <taxon>Methylophilaceae</taxon>
        <taxon>Methylobacillus</taxon>
    </lineage>
</organism>
<dbReference type="RefSeq" id="WP_400881722.1">
    <property type="nucleotide sequence ID" value="NZ_JBIWXY010000001.1"/>
</dbReference>
<feature type="transmembrane region" description="Helical" evidence="1">
    <location>
        <begin position="389"/>
        <end position="410"/>
    </location>
</feature>
<name>A0ABW8GM06_9PROT</name>
<feature type="transmembrane region" description="Helical" evidence="1">
    <location>
        <begin position="339"/>
        <end position="356"/>
    </location>
</feature>
<accession>A0ABW8GM06</accession>
<feature type="transmembrane region" description="Helical" evidence="1">
    <location>
        <begin position="186"/>
        <end position="212"/>
    </location>
</feature>
<reference evidence="2 3" key="1">
    <citation type="submission" date="2024-11" db="EMBL/GenBank/DDBJ databases">
        <authorList>
            <person name="Kaparullina E.N."/>
            <person name="Delegan Y.A."/>
            <person name="Doronina N.V."/>
        </authorList>
    </citation>
    <scope>NUCLEOTIDE SEQUENCE [LARGE SCALE GENOMIC DNA]</scope>
    <source>
        <strain evidence="2 3">7sh_L</strain>
    </source>
</reference>
<evidence type="ECO:0000256" key="1">
    <source>
        <dbReference type="SAM" id="Phobius"/>
    </source>
</evidence>
<dbReference type="EMBL" id="JBIWXY010000001">
    <property type="protein sequence ID" value="MFJ5446438.1"/>
    <property type="molecule type" value="Genomic_DNA"/>
</dbReference>
<comment type="caution">
    <text evidence="2">The sequence shown here is derived from an EMBL/GenBank/DDBJ whole genome shotgun (WGS) entry which is preliminary data.</text>
</comment>
<feature type="transmembrane region" description="Helical" evidence="1">
    <location>
        <begin position="219"/>
        <end position="237"/>
    </location>
</feature>
<keyword evidence="1" id="KW-1133">Transmembrane helix</keyword>
<keyword evidence="3" id="KW-1185">Reference proteome</keyword>
<protein>
    <submittedName>
        <fullName evidence="2">Uncharacterized protein</fullName>
    </submittedName>
</protein>
<gene>
    <name evidence="2" type="ORF">ACIKP9_09380</name>
</gene>
<proteinExistence type="predicted"/>
<keyword evidence="1" id="KW-0812">Transmembrane</keyword>
<feature type="transmembrane region" description="Helical" evidence="1">
    <location>
        <begin position="12"/>
        <end position="31"/>
    </location>
</feature>
<dbReference type="Proteomes" id="UP001617669">
    <property type="component" value="Unassembled WGS sequence"/>
</dbReference>
<evidence type="ECO:0000313" key="2">
    <source>
        <dbReference type="EMBL" id="MFJ5446438.1"/>
    </source>
</evidence>
<feature type="transmembrane region" description="Helical" evidence="1">
    <location>
        <begin position="93"/>
        <end position="112"/>
    </location>
</feature>
<evidence type="ECO:0000313" key="3">
    <source>
        <dbReference type="Proteomes" id="UP001617669"/>
    </source>
</evidence>
<feature type="transmembrane region" description="Helical" evidence="1">
    <location>
        <begin position="272"/>
        <end position="293"/>
    </location>
</feature>
<feature type="transmembrane region" description="Helical" evidence="1">
    <location>
        <begin position="300"/>
        <end position="319"/>
    </location>
</feature>